<feature type="non-terminal residue" evidence="1">
    <location>
        <position position="1"/>
    </location>
</feature>
<dbReference type="EMBL" id="LAVV01015320">
    <property type="protein sequence ID" value="KNZ43983.1"/>
    <property type="molecule type" value="Genomic_DNA"/>
</dbReference>
<protein>
    <submittedName>
        <fullName evidence="1">Uncharacterized protein</fullName>
    </submittedName>
</protein>
<keyword evidence="2" id="KW-1185">Reference proteome</keyword>
<dbReference type="AlphaFoldDB" id="A0A0L6U644"/>
<proteinExistence type="predicted"/>
<accession>A0A0L6U644</accession>
<dbReference type="Proteomes" id="UP000037035">
    <property type="component" value="Unassembled WGS sequence"/>
</dbReference>
<sequence length="116" mass="13093">ALYLRWQLVRSHAPGTKHPRLLPSERKFWISSSNQFRFSANFHISTDYRQISDGCNPMVVQAMEQEVAICLMPLLMIQGSGAAKLVGATCSQNLEQNQLWMEDIGLQLMSAQLLSI</sequence>
<evidence type="ECO:0000313" key="2">
    <source>
        <dbReference type="Proteomes" id="UP000037035"/>
    </source>
</evidence>
<comment type="caution">
    <text evidence="1">The sequence shown here is derived from an EMBL/GenBank/DDBJ whole genome shotgun (WGS) entry which is preliminary data.</text>
</comment>
<evidence type="ECO:0000313" key="1">
    <source>
        <dbReference type="EMBL" id="KNZ43983.1"/>
    </source>
</evidence>
<name>A0A0L6U644_9BASI</name>
<organism evidence="1 2">
    <name type="scientific">Puccinia sorghi</name>
    <dbReference type="NCBI Taxonomy" id="27349"/>
    <lineage>
        <taxon>Eukaryota</taxon>
        <taxon>Fungi</taxon>
        <taxon>Dikarya</taxon>
        <taxon>Basidiomycota</taxon>
        <taxon>Pucciniomycotina</taxon>
        <taxon>Pucciniomycetes</taxon>
        <taxon>Pucciniales</taxon>
        <taxon>Pucciniaceae</taxon>
        <taxon>Puccinia</taxon>
    </lineage>
</organism>
<reference evidence="1 2" key="1">
    <citation type="submission" date="2015-08" db="EMBL/GenBank/DDBJ databases">
        <title>Next Generation Sequencing and Analysis of the Genome of Puccinia sorghi L Schw, the Causal Agent of Maize Common Rust.</title>
        <authorList>
            <person name="Rochi L."/>
            <person name="Burguener G."/>
            <person name="Darino M."/>
            <person name="Turjanski A."/>
            <person name="Kreff E."/>
            <person name="Dieguez M.J."/>
            <person name="Sacco F."/>
        </authorList>
    </citation>
    <scope>NUCLEOTIDE SEQUENCE [LARGE SCALE GENOMIC DNA]</scope>
    <source>
        <strain evidence="1 2">RO10H11247</strain>
    </source>
</reference>
<gene>
    <name evidence="1" type="ORF">VP01_9645g1</name>
</gene>
<dbReference type="VEuPathDB" id="FungiDB:VP01_9645g1"/>